<comment type="caution">
    <text evidence="2">The sequence shown here is derived from an EMBL/GenBank/DDBJ whole genome shotgun (WGS) entry which is preliminary data.</text>
</comment>
<sequence length="320" mass="36735">MVIQRRTFNYQINDFSSLPNPWSISFIPDSVYDETPPLLLTLHSSDGFKNVIIYIRPLVKKIDESLLVKCIVKVLATKGSPVCIMNDSHLFSPSMPLVWKTSFKKFNFLVDQNLYLKNDHLTLQFELNLSNDIEISSIEHVSYTIPSASSRRKKTIMDDLLQFYEKQKYCDVKLQVGNETVQAHRAVLCSRSPVFQEMFETETTDNKKVISDADMTTFKHMLQFMYTENIENLNFENALKLYSVADKYQYEALRKQCSLILSSNIQSGNVCEILRLSSGCGDDELKTSSLNYIRLHANEVFALGEWKSFVLNNVLLASEA</sequence>
<feature type="domain" description="BTB" evidence="1">
    <location>
        <begin position="170"/>
        <end position="234"/>
    </location>
</feature>
<evidence type="ECO:0000313" key="3">
    <source>
        <dbReference type="Proteomes" id="UP000499080"/>
    </source>
</evidence>
<protein>
    <submittedName>
        <fullName evidence="2">Speckle-type POZ protein</fullName>
    </submittedName>
</protein>
<dbReference type="InterPro" id="IPR000210">
    <property type="entry name" value="BTB/POZ_dom"/>
</dbReference>
<evidence type="ECO:0000313" key="2">
    <source>
        <dbReference type="EMBL" id="GBN10669.1"/>
    </source>
</evidence>
<feature type="non-terminal residue" evidence="2">
    <location>
        <position position="320"/>
    </location>
</feature>
<dbReference type="OrthoDB" id="6359816at2759"/>
<dbReference type="Proteomes" id="UP000499080">
    <property type="component" value="Unassembled WGS sequence"/>
</dbReference>
<dbReference type="CDD" id="cd18186">
    <property type="entry name" value="BTB_POZ_ZBTB_KLHL-like"/>
    <property type="match status" value="1"/>
</dbReference>
<reference evidence="2 3" key="1">
    <citation type="journal article" date="2019" name="Sci. Rep.">
        <title>Orb-weaving spider Araneus ventricosus genome elucidates the spidroin gene catalogue.</title>
        <authorList>
            <person name="Kono N."/>
            <person name="Nakamura H."/>
            <person name="Ohtoshi R."/>
            <person name="Moran D.A.P."/>
            <person name="Shinohara A."/>
            <person name="Yoshida Y."/>
            <person name="Fujiwara M."/>
            <person name="Mori M."/>
            <person name="Tomita M."/>
            <person name="Arakawa K."/>
        </authorList>
    </citation>
    <scope>NUCLEOTIDE SEQUENCE [LARGE SCALE GENOMIC DNA]</scope>
</reference>
<dbReference type="EMBL" id="BGPR01117680">
    <property type="protein sequence ID" value="GBN10669.1"/>
    <property type="molecule type" value="Genomic_DNA"/>
</dbReference>
<dbReference type="PANTHER" id="PTHR24413">
    <property type="entry name" value="SPECKLE-TYPE POZ PROTEIN"/>
    <property type="match status" value="1"/>
</dbReference>
<dbReference type="InterPro" id="IPR011333">
    <property type="entry name" value="SKP1/BTB/POZ_sf"/>
</dbReference>
<accession>A0A4Y2L8D5</accession>
<dbReference type="Gene3D" id="1.25.40.420">
    <property type="match status" value="1"/>
</dbReference>
<proteinExistence type="predicted"/>
<gene>
    <name evidence="2" type="primary">spop_22</name>
    <name evidence="2" type="ORF">AVEN_164399_1</name>
</gene>
<keyword evidence="3" id="KW-1185">Reference proteome</keyword>
<dbReference type="SMART" id="SM00225">
    <property type="entry name" value="BTB"/>
    <property type="match status" value="1"/>
</dbReference>
<evidence type="ECO:0000259" key="1">
    <source>
        <dbReference type="PROSITE" id="PS50097"/>
    </source>
</evidence>
<organism evidence="2 3">
    <name type="scientific">Araneus ventricosus</name>
    <name type="common">Orbweaver spider</name>
    <name type="synonym">Epeira ventricosa</name>
    <dbReference type="NCBI Taxonomy" id="182803"/>
    <lineage>
        <taxon>Eukaryota</taxon>
        <taxon>Metazoa</taxon>
        <taxon>Ecdysozoa</taxon>
        <taxon>Arthropoda</taxon>
        <taxon>Chelicerata</taxon>
        <taxon>Arachnida</taxon>
        <taxon>Araneae</taxon>
        <taxon>Araneomorphae</taxon>
        <taxon>Entelegynae</taxon>
        <taxon>Araneoidea</taxon>
        <taxon>Araneidae</taxon>
        <taxon>Araneus</taxon>
    </lineage>
</organism>
<name>A0A4Y2L8D5_ARAVE</name>
<dbReference type="AlphaFoldDB" id="A0A4Y2L8D5"/>
<dbReference type="PROSITE" id="PS50097">
    <property type="entry name" value="BTB"/>
    <property type="match status" value="1"/>
</dbReference>
<dbReference type="SUPFAM" id="SSF54695">
    <property type="entry name" value="POZ domain"/>
    <property type="match status" value="1"/>
</dbReference>
<dbReference type="Pfam" id="PF00651">
    <property type="entry name" value="BTB"/>
    <property type="match status" value="1"/>
</dbReference>
<dbReference type="Gene3D" id="3.30.710.10">
    <property type="entry name" value="Potassium Channel Kv1.1, Chain A"/>
    <property type="match status" value="1"/>
</dbReference>